<reference evidence="2" key="1">
    <citation type="journal article" date="2023" name="Mol. Phylogenet. Evol.">
        <title>Genome-scale phylogeny and comparative genomics of the fungal order Sordariales.</title>
        <authorList>
            <person name="Hensen N."/>
            <person name="Bonometti L."/>
            <person name="Westerberg I."/>
            <person name="Brannstrom I.O."/>
            <person name="Guillou S."/>
            <person name="Cros-Aarteil S."/>
            <person name="Calhoun S."/>
            <person name="Haridas S."/>
            <person name="Kuo A."/>
            <person name="Mondo S."/>
            <person name="Pangilinan J."/>
            <person name="Riley R."/>
            <person name="LaButti K."/>
            <person name="Andreopoulos B."/>
            <person name="Lipzen A."/>
            <person name="Chen C."/>
            <person name="Yan M."/>
            <person name="Daum C."/>
            <person name="Ng V."/>
            <person name="Clum A."/>
            <person name="Steindorff A."/>
            <person name="Ohm R.A."/>
            <person name="Martin F."/>
            <person name="Silar P."/>
            <person name="Natvig D.O."/>
            <person name="Lalanne C."/>
            <person name="Gautier V."/>
            <person name="Ament-Velasquez S.L."/>
            <person name="Kruys A."/>
            <person name="Hutchinson M.I."/>
            <person name="Powell A.J."/>
            <person name="Barry K."/>
            <person name="Miller A.N."/>
            <person name="Grigoriev I.V."/>
            <person name="Debuchy R."/>
            <person name="Gladieux P."/>
            <person name="Hiltunen Thoren M."/>
            <person name="Johannesson H."/>
        </authorList>
    </citation>
    <scope>NUCLEOTIDE SEQUENCE</scope>
    <source>
        <strain evidence="2">SMH4131-1</strain>
    </source>
</reference>
<dbReference type="AlphaFoldDB" id="A0AAE0IX17"/>
<organism evidence="2 3">
    <name type="scientific">Cercophora scortea</name>
    <dbReference type="NCBI Taxonomy" id="314031"/>
    <lineage>
        <taxon>Eukaryota</taxon>
        <taxon>Fungi</taxon>
        <taxon>Dikarya</taxon>
        <taxon>Ascomycota</taxon>
        <taxon>Pezizomycotina</taxon>
        <taxon>Sordariomycetes</taxon>
        <taxon>Sordariomycetidae</taxon>
        <taxon>Sordariales</taxon>
        <taxon>Lasiosphaeriaceae</taxon>
        <taxon>Cercophora</taxon>
    </lineage>
</organism>
<feature type="compositionally biased region" description="Polar residues" evidence="1">
    <location>
        <begin position="122"/>
        <end position="132"/>
    </location>
</feature>
<reference evidence="2" key="2">
    <citation type="submission" date="2023-06" db="EMBL/GenBank/DDBJ databases">
        <authorList>
            <consortium name="Lawrence Berkeley National Laboratory"/>
            <person name="Haridas S."/>
            <person name="Hensen N."/>
            <person name="Bonometti L."/>
            <person name="Westerberg I."/>
            <person name="Brannstrom I.O."/>
            <person name="Guillou S."/>
            <person name="Cros-Aarteil S."/>
            <person name="Calhoun S."/>
            <person name="Kuo A."/>
            <person name="Mondo S."/>
            <person name="Pangilinan J."/>
            <person name="Riley R."/>
            <person name="Labutti K."/>
            <person name="Andreopoulos B."/>
            <person name="Lipzen A."/>
            <person name="Chen C."/>
            <person name="Yanf M."/>
            <person name="Daum C."/>
            <person name="Ng V."/>
            <person name="Clum A."/>
            <person name="Steindorff A."/>
            <person name="Ohm R."/>
            <person name="Martin F."/>
            <person name="Silar P."/>
            <person name="Natvig D."/>
            <person name="Lalanne C."/>
            <person name="Gautier V."/>
            <person name="Ament-Velasquez S.L."/>
            <person name="Kruys A."/>
            <person name="Hutchinson M.I."/>
            <person name="Powell A.J."/>
            <person name="Barry K."/>
            <person name="Miller A.N."/>
            <person name="Grigoriev I.V."/>
            <person name="Debuchy R."/>
            <person name="Gladieux P."/>
            <person name="Thoren M.H."/>
            <person name="Johannesson H."/>
        </authorList>
    </citation>
    <scope>NUCLEOTIDE SEQUENCE</scope>
    <source>
        <strain evidence="2">SMH4131-1</strain>
    </source>
</reference>
<comment type="caution">
    <text evidence="2">The sequence shown here is derived from an EMBL/GenBank/DDBJ whole genome shotgun (WGS) entry which is preliminary data.</text>
</comment>
<evidence type="ECO:0000313" key="2">
    <source>
        <dbReference type="EMBL" id="KAK3332517.1"/>
    </source>
</evidence>
<gene>
    <name evidence="2" type="ORF">B0T19DRAFT_457327</name>
</gene>
<dbReference type="Proteomes" id="UP001286456">
    <property type="component" value="Unassembled WGS sequence"/>
</dbReference>
<feature type="compositionally biased region" description="Pro residues" evidence="1">
    <location>
        <begin position="259"/>
        <end position="274"/>
    </location>
</feature>
<feature type="region of interest" description="Disordered" evidence="1">
    <location>
        <begin position="469"/>
        <end position="506"/>
    </location>
</feature>
<feature type="compositionally biased region" description="Low complexity" evidence="1">
    <location>
        <begin position="242"/>
        <end position="258"/>
    </location>
</feature>
<proteinExistence type="predicted"/>
<feature type="compositionally biased region" description="Pro residues" evidence="1">
    <location>
        <begin position="285"/>
        <end position="300"/>
    </location>
</feature>
<accession>A0AAE0IX17</accession>
<dbReference type="EMBL" id="JAUEPO010000002">
    <property type="protein sequence ID" value="KAK3332517.1"/>
    <property type="molecule type" value="Genomic_DNA"/>
</dbReference>
<name>A0AAE0IX17_9PEZI</name>
<feature type="compositionally biased region" description="Low complexity" evidence="1">
    <location>
        <begin position="186"/>
        <end position="195"/>
    </location>
</feature>
<evidence type="ECO:0000256" key="1">
    <source>
        <dbReference type="SAM" id="MobiDB-lite"/>
    </source>
</evidence>
<feature type="compositionally biased region" description="Basic residues" evidence="1">
    <location>
        <begin position="169"/>
        <end position="185"/>
    </location>
</feature>
<feature type="region of interest" description="Disordered" evidence="1">
    <location>
        <begin position="106"/>
        <end position="309"/>
    </location>
</feature>
<keyword evidence="3" id="KW-1185">Reference proteome</keyword>
<sequence length="506" mass="53349">MAPAASSNTIHPQLDLGCQTIENCKFFSRPDAVLSLVIAKEPLGTFKALVLKAEDGERDVLLSAPGPTVNEAVHALHVKSAEAVQYYIATNGFEFVPILKKRANDDDGDDAGSDNDSSCSSPVTVSEATSVCDSDDETATIGSPGKPKARGGNTTTRKGSAKHADKGGKPRARHSRSRSRSRSRSPSRSSSASIAESDDDDDDDDDEDDNESYNHRHHHPPPRIMPPNRMRCTPPRLIPNWSPSGPAAPSHPPMHLRMPPFPPGTAPPPPPPRPSAFYAGSTPILPGPPSKAPTTTPPPSSTSTSASPLAQGQDICLLIRWRHHGEQRALEQVRTLSVRAIQDAAIAYVRRQPGVFSNVSAFDAAPARLAHMRASVGRVAVGGDEYDISGWPGDDLQCLVEFASSSSAAASAAAAGVRSICIRIRMDMDMGMGMGMDTTISSSRSSSSKGLRNGAAVCLFVGGYLGARISSGSERGQNPDTDRRTGGRTVPVGGQEGGSKQASKQA</sequence>
<protein>
    <submittedName>
        <fullName evidence="2">Uncharacterized protein</fullName>
    </submittedName>
</protein>
<evidence type="ECO:0000313" key="3">
    <source>
        <dbReference type="Proteomes" id="UP001286456"/>
    </source>
</evidence>
<feature type="compositionally biased region" description="Acidic residues" evidence="1">
    <location>
        <begin position="196"/>
        <end position="211"/>
    </location>
</feature>